<name>A0A382Y9X7_9ZZZZ</name>
<reference evidence="1" key="1">
    <citation type="submission" date="2018-05" db="EMBL/GenBank/DDBJ databases">
        <authorList>
            <person name="Lanie J.A."/>
            <person name="Ng W.-L."/>
            <person name="Kazmierczak K.M."/>
            <person name="Andrzejewski T.M."/>
            <person name="Davidsen T.M."/>
            <person name="Wayne K.J."/>
            <person name="Tettelin H."/>
            <person name="Glass J.I."/>
            <person name="Rusch D."/>
            <person name="Podicherti R."/>
            <person name="Tsui H.-C.T."/>
            <person name="Winkler M.E."/>
        </authorList>
    </citation>
    <scope>NUCLEOTIDE SEQUENCE</scope>
</reference>
<gene>
    <name evidence="1" type="ORF">METZ01_LOCUS432495</name>
</gene>
<sequence length="26" mass="3001">MQTKIPFPDMNFALWLTPFGMKTVEG</sequence>
<proteinExistence type="predicted"/>
<dbReference type="AlphaFoldDB" id="A0A382Y9X7"/>
<organism evidence="1">
    <name type="scientific">marine metagenome</name>
    <dbReference type="NCBI Taxonomy" id="408172"/>
    <lineage>
        <taxon>unclassified sequences</taxon>
        <taxon>metagenomes</taxon>
        <taxon>ecological metagenomes</taxon>
    </lineage>
</organism>
<feature type="non-terminal residue" evidence="1">
    <location>
        <position position="26"/>
    </location>
</feature>
<dbReference type="EMBL" id="UINC01173832">
    <property type="protein sequence ID" value="SVD79641.1"/>
    <property type="molecule type" value="Genomic_DNA"/>
</dbReference>
<protein>
    <submittedName>
        <fullName evidence="1">Uncharacterized protein</fullName>
    </submittedName>
</protein>
<evidence type="ECO:0000313" key="1">
    <source>
        <dbReference type="EMBL" id="SVD79641.1"/>
    </source>
</evidence>
<accession>A0A382Y9X7</accession>